<dbReference type="Proteomes" id="UP000187406">
    <property type="component" value="Unassembled WGS sequence"/>
</dbReference>
<evidence type="ECO:0000256" key="1">
    <source>
        <dbReference type="SAM" id="MobiDB-lite"/>
    </source>
</evidence>
<sequence length="128" mass="14364">MTNQPLKQILQKPDMFGRLVKWAIELGEFDIEYKTRLVVKAQVLADFVAELTSSLTTGEENRTESPLTQSTKEDGHKKLYVDESSNSKGSGARFMLINPEGDTFKYALKFDFPASNNPAEYKSVLIGL</sequence>
<evidence type="ECO:0008006" key="4">
    <source>
        <dbReference type="Google" id="ProtNLM"/>
    </source>
</evidence>
<comment type="caution">
    <text evidence="2">The sequence shown here is derived from an EMBL/GenBank/DDBJ whole genome shotgun (WGS) entry which is preliminary data.</text>
</comment>
<proteinExistence type="predicted"/>
<organism evidence="2 3">
    <name type="scientific">Cephalotus follicularis</name>
    <name type="common">Albany pitcher plant</name>
    <dbReference type="NCBI Taxonomy" id="3775"/>
    <lineage>
        <taxon>Eukaryota</taxon>
        <taxon>Viridiplantae</taxon>
        <taxon>Streptophyta</taxon>
        <taxon>Embryophyta</taxon>
        <taxon>Tracheophyta</taxon>
        <taxon>Spermatophyta</taxon>
        <taxon>Magnoliopsida</taxon>
        <taxon>eudicotyledons</taxon>
        <taxon>Gunneridae</taxon>
        <taxon>Pentapetalae</taxon>
        <taxon>rosids</taxon>
        <taxon>fabids</taxon>
        <taxon>Oxalidales</taxon>
        <taxon>Cephalotaceae</taxon>
        <taxon>Cephalotus</taxon>
    </lineage>
</organism>
<dbReference type="InParanoid" id="A0A1Q3CJD5"/>
<feature type="compositionally biased region" description="Basic and acidic residues" evidence="1">
    <location>
        <begin position="71"/>
        <end position="81"/>
    </location>
</feature>
<evidence type="ECO:0000313" key="3">
    <source>
        <dbReference type="Proteomes" id="UP000187406"/>
    </source>
</evidence>
<gene>
    <name evidence="2" type="ORF">CFOL_v3_23642</name>
</gene>
<feature type="region of interest" description="Disordered" evidence="1">
    <location>
        <begin position="55"/>
        <end position="92"/>
    </location>
</feature>
<name>A0A1Q3CJD5_CEPFO</name>
<accession>A0A1Q3CJD5</accession>
<dbReference type="OrthoDB" id="1738821at2759"/>
<dbReference type="AlphaFoldDB" id="A0A1Q3CJD5"/>
<dbReference type="PANTHER" id="PTHR48475">
    <property type="entry name" value="RIBONUCLEASE H"/>
    <property type="match status" value="1"/>
</dbReference>
<evidence type="ECO:0000313" key="2">
    <source>
        <dbReference type="EMBL" id="GAV80181.1"/>
    </source>
</evidence>
<feature type="compositionally biased region" description="Polar residues" evidence="1">
    <location>
        <begin position="55"/>
        <end position="70"/>
    </location>
</feature>
<keyword evidence="3" id="KW-1185">Reference proteome</keyword>
<dbReference type="PANTHER" id="PTHR48475:SF2">
    <property type="entry name" value="RIBONUCLEASE H"/>
    <property type="match status" value="1"/>
</dbReference>
<reference evidence="3" key="1">
    <citation type="submission" date="2016-04" db="EMBL/GenBank/DDBJ databases">
        <title>Cephalotus genome sequencing.</title>
        <authorList>
            <person name="Fukushima K."/>
            <person name="Hasebe M."/>
            <person name="Fang X."/>
        </authorList>
    </citation>
    <scope>NUCLEOTIDE SEQUENCE [LARGE SCALE GENOMIC DNA]</scope>
    <source>
        <strain evidence="3">cv. St1</strain>
    </source>
</reference>
<protein>
    <recommendedName>
        <fullName evidence="4">Reverse transcriptase domain-containing protein</fullName>
    </recommendedName>
</protein>
<dbReference type="EMBL" id="BDDD01002130">
    <property type="protein sequence ID" value="GAV80181.1"/>
    <property type="molecule type" value="Genomic_DNA"/>
</dbReference>